<proteinExistence type="predicted"/>
<sequence length="141" mass="15867">MNKDMKLKKVENQENSDINIDDSDGDPDYVATDDGSDTNTFDYDYLLEVPLLFFLRSPPVSVSTHAESSNNGLPVSTFSSEARASNCNSRDYHAFEDFVKKSEGDNEDDHVTVYQIVNLKIVQVIRAMNKTVCFSFPILTL</sequence>
<evidence type="ECO:0000313" key="3">
    <source>
        <dbReference type="Proteomes" id="UP000499080"/>
    </source>
</evidence>
<organism evidence="2 3">
    <name type="scientific">Araneus ventricosus</name>
    <name type="common">Orbweaver spider</name>
    <name type="synonym">Epeira ventricosa</name>
    <dbReference type="NCBI Taxonomy" id="182803"/>
    <lineage>
        <taxon>Eukaryota</taxon>
        <taxon>Metazoa</taxon>
        <taxon>Ecdysozoa</taxon>
        <taxon>Arthropoda</taxon>
        <taxon>Chelicerata</taxon>
        <taxon>Arachnida</taxon>
        <taxon>Araneae</taxon>
        <taxon>Araneomorphae</taxon>
        <taxon>Entelegynae</taxon>
        <taxon>Araneoidea</taxon>
        <taxon>Araneidae</taxon>
        <taxon>Araneus</taxon>
    </lineage>
</organism>
<reference evidence="2 3" key="1">
    <citation type="journal article" date="2019" name="Sci. Rep.">
        <title>Orb-weaving spider Araneus ventricosus genome elucidates the spidroin gene catalogue.</title>
        <authorList>
            <person name="Kono N."/>
            <person name="Nakamura H."/>
            <person name="Ohtoshi R."/>
            <person name="Moran D.A.P."/>
            <person name="Shinohara A."/>
            <person name="Yoshida Y."/>
            <person name="Fujiwara M."/>
            <person name="Mori M."/>
            <person name="Tomita M."/>
            <person name="Arakawa K."/>
        </authorList>
    </citation>
    <scope>NUCLEOTIDE SEQUENCE [LARGE SCALE GENOMIC DNA]</scope>
</reference>
<feature type="region of interest" description="Disordered" evidence="1">
    <location>
        <begin position="1"/>
        <end position="36"/>
    </location>
</feature>
<comment type="caution">
    <text evidence="2">The sequence shown here is derived from an EMBL/GenBank/DDBJ whole genome shotgun (WGS) entry which is preliminary data.</text>
</comment>
<keyword evidence="3" id="KW-1185">Reference proteome</keyword>
<feature type="compositionally biased region" description="Basic and acidic residues" evidence="1">
    <location>
        <begin position="1"/>
        <end position="12"/>
    </location>
</feature>
<dbReference type="Proteomes" id="UP000499080">
    <property type="component" value="Unassembled WGS sequence"/>
</dbReference>
<evidence type="ECO:0000256" key="1">
    <source>
        <dbReference type="SAM" id="MobiDB-lite"/>
    </source>
</evidence>
<gene>
    <name evidence="2" type="ORF">AVEN_43503_1</name>
</gene>
<evidence type="ECO:0000313" key="2">
    <source>
        <dbReference type="EMBL" id="GBM35808.1"/>
    </source>
</evidence>
<dbReference type="AlphaFoldDB" id="A0A4Y2F5G9"/>
<protein>
    <submittedName>
        <fullName evidence="2">Uncharacterized protein</fullName>
    </submittedName>
</protein>
<dbReference type="EMBL" id="BGPR01000794">
    <property type="protein sequence ID" value="GBM35808.1"/>
    <property type="molecule type" value="Genomic_DNA"/>
</dbReference>
<accession>A0A4Y2F5G9</accession>
<name>A0A4Y2F5G9_ARAVE</name>